<feature type="region of interest" description="Disordered" evidence="1">
    <location>
        <begin position="104"/>
        <end position="239"/>
    </location>
</feature>
<evidence type="ECO:0000313" key="3">
    <source>
        <dbReference type="EMBL" id="KAF1964593.1"/>
    </source>
</evidence>
<organism evidence="3 4">
    <name type="scientific">Bimuria novae-zelandiae CBS 107.79</name>
    <dbReference type="NCBI Taxonomy" id="1447943"/>
    <lineage>
        <taxon>Eukaryota</taxon>
        <taxon>Fungi</taxon>
        <taxon>Dikarya</taxon>
        <taxon>Ascomycota</taxon>
        <taxon>Pezizomycotina</taxon>
        <taxon>Dothideomycetes</taxon>
        <taxon>Pleosporomycetidae</taxon>
        <taxon>Pleosporales</taxon>
        <taxon>Massarineae</taxon>
        <taxon>Didymosphaeriaceae</taxon>
        <taxon>Bimuria</taxon>
    </lineage>
</organism>
<evidence type="ECO:0000259" key="2">
    <source>
        <dbReference type="Pfam" id="PF22980"/>
    </source>
</evidence>
<dbReference type="OrthoDB" id="3944408at2759"/>
<dbReference type="Proteomes" id="UP000800036">
    <property type="component" value="Unassembled WGS sequence"/>
</dbReference>
<evidence type="ECO:0000256" key="1">
    <source>
        <dbReference type="SAM" id="MobiDB-lite"/>
    </source>
</evidence>
<gene>
    <name evidence="3" type="ORF">BU23DRAFT_575567</name>
</gene>
<feature type="compositionally biased region" description="Acidic residues" evidence="1">
    <location>
        <begin position="156"/>
        <end position="165"/>
    </location>
</feature>
<accession>A0A6A5UHB6</accession>
<feature type="domain" description="Myb-like DNA-binding" evidence="2">
    <location>
        <begin position="61"/>
        <end position="106"/>
    </location>
</feature>
<reference evidence="3" key="1">
    <citation type="journal article" date="2020" name="Stud. Mycol.">
        <title>101 Dothideomycetes genomes: a test case for predicting lifestyles and emergence of pathogens.</title>
        <authorList>
            <person name="Haridas S."/>
            <person name="Albert R."/>
            <person name="Binder M."/>
            <person name="Bloem J."/>
            <person name="Labutti K."/>
            <person name="Salamov A."/>
            <person name="Andreopoulos B."/>
            <person name="Baker S."/>
            <person name="Barry K."/>
            <person name="Bills G."/>
            <person name="Bluhm B."/>
            <person name="Cannon C."/>
            <person name="Castanera R."/>
            <person name="Culley D."/>
            <person name="Daum C."/>
            <person name="Ezra D."/>
            <person name="Gonzalez J."/>
            <person name="Henrissat B."/>
            <person name="Kuo A."/>
            <person name="Liang C."/>
            <person name="Lipzen A."/>
            <person name="Lutzoni F."/>
            <person name="Magnuson J."/>
            <person name="Mondo S."/>
            <person name="Nolan M."/>
            <person name="Ohm R."/>
            <person name="Pangilinan J."/>
            <person name="Park H.-J."/>
            <person name="Ramirez L."/>
            <person name="Alfaro M."/>
            <person name="Sun H."/>
            <person name="Tritt A."/>
            <person name="Yoshinaga Y."/>
            <person name="Zwiers L.-H."/>
            <person name="Turgeon B."/>
            <person name="Goodwin S."/>
            <person name="Spatafora J."/>
            <person name="Crous P."/>
            <person name="Grigoriev I."/>
        </authorList>
    </citation>
    <scope>NUCLEOTIDE SEQUENCE</scope>
    <source>
        <strain evidence="3">CBS 107.79</strain>
    </source>
</reference>
<dbReference type="EMBL" id="ML976781">
    <property type="protein sequence ID" value="KAF1964593.1"/>
    <property type="molecule type" value="Genomic_DNA"/>
</dbReference>
<keyword evidence="4" id="KW-1185">Reference proteome</keyword>
<evidence type="ECO:0000313" key="4">
    <source>
        <dbReference type="Proteomes" id="UP000800036"/>
    </source>
</evidence>
<dbReference type="AlphaFoldDB" id="A0A6A5UHB6"/>
<protein>
    <recommendedName>
        <fullName evidence="2">Myb-like DNA-binding domain-containing protein</fullName>
    </recommendedName>
</protein>
<sequence>MPTEEENVQYLYLVLTNGGPPTLDWGPICAELGVNQGAASKRWSRLKQALEAGKPAGAQAYQTLWTVFKHSRREGALDWKAIASKCGTTPGAASKRYSRMKQAFEKGENATPPATPKKKVSSAEAPMSTPKRKRGAASASKKAAAPSEGVFKPEPEAGDDDEEEVVEKPKKRAKGTGKAAEEKVFKPDPTPDDEEEEEVKSKKHAKAKAKAPAIKADPDALDATATMPPPSNAAFQGFNTMSSAPFQGFRVADAEDTFFESNEYPDGVGALEEVAQNRRGELG</sequence>
<feature type="domain" description="Myb-like DNA-binding" evidence="2">
    <location>
        <begin position="5"/>
        <end position="51"/>
    </location>
</feature>
<name>A0A6A5UHB6_9PLEO</name>
<feature type="compositionally biased region" description="Low complexity" evidence="1">
    <location>
        <begin position="136"/>
        <end position="145"/>
    </location>
</feature>
<dbReference type="InterPro" id="IPR054505">
    <property type="entry name" value="Myb_DNA-bind_8"/>
</dbReference>
<proteinExistence type="predicted"/>
<dbReference type="Pfam" id="PF22980">
    <property type="entry name" value="Myb_DNA-bind_8"/>
    <property type="match status" value="2"/>
</dbReference>